<dbReference type="EMBL" id="JAQJJM010000025">
    <property type="protein sequence ID" value="MDN5132983.1"/>
    <property type="molecule type" value="Genomic_DNA"/>
</dbReference>
<reference evidence="3" key="1">
    <citation type="journal article" date="2023" name="Microorganisms">
        <title>Genomic Characterization of Arcobacter butzleri Strains Isolated from Various Sources in Lithuania.</title>
        <authorList>
            <person name="Uljanovas D."/>
            <person name="Golz G."/>
            <person name="Fleischmann S."/>
            <person name="Kudirkiene E."/>
            <person name="Kasetiene N."/>
            <person name="Grineviciene A."/>
            <person name="Tamuleviciene E."/>
            <person name="Aksomaitiene J."/>
            <person name="Alter T."/>
            <person name="Malakauskas M."/>
        </authorList>
    </citation>
    <scope>NUCLEOTIDE SEQUENCE</scope>
    <source>
        <strain evidence="3">H19</strain>
    </source>
</reference>
<dbReference type="NCBIfam" id="TIGR01414">
    <property type="entry name" value="autotrans_barl"/>
    <property type="match status" value="1"/>
</dbReference>
<feature type="chain" id="PRO_5043009382" evidence="1">
    <location>
        <begin position="28"/>
        <end position="903"/>
    </location>
</feature>
<dbReference type="InterPro" id="IPR006315">
    <property type="entry name" value="OM_autotransptr_brl_dom"/>
</dbReference>
<evidence type="ECO:0000313" key="3">
    <source>
        <dbReference type="EMBL" id="MDN5132983.1"/>
    </source>
</evidence>
<proteinExistence type="predicted"/>
<evidence type="ECO:0000259" key="2">
    <source>
        <dbReference type="PROSITE" id="PS51208"/>
    </source>
</evidence>
<dbReference type="SUPFAM" id="SSF103515">
    <property type="entry name" value="Autotransporter"/>
    <property type="match status" value="1"/>
</dbReference>
<protein>
    <submittedName>
        <fullName evidence="3">Autotransporter domain-containing protein</fullName>
    </submittedName>
</protein>
<feature type="domain" description="Autotransporter" evidence="2">
    <location>
        <begin position="626"/>
        <end position="903"/>
    </location>
</feature>
<sequence>MKIDYSKTSKVSFLLSTILLGAVSLSATNLDNQILEINNTNTYGFIYLSNNSQLINSNTHDYGLQIESSNKSKVINNGILNITNDWTAINAKEINNSSIINNGNINIIGNNNDVNINGIDVLNLQDSSVKNSGNITANLNSDATINGIVIRNAQNSSVNNSGLIDLKSVGDDLYLQGIHLDGWTNPNTTNNSTKNVISSEIINDKNIVISTKGRLSSALGISAYDIEIGDSQIINNGKISVNAEGTYTTAEGIALEEFNNSQIVNTGVIEANTDGTTRNDAIGIWIDDVYNTQIENSGIISVNANTENLKSTLAESIGVGNFQNSTLTNNGIIEATINNKLDKQGIAISNDKMDSNSTIINTKDGKIYGNVLMNVHNVTNNDGKFINEGFISLPYNAYKNTSFTIDGENINFQPNFGNLVNSGTIEIGAYKDSEGNIENTQILAKTATFEKGSKMQVDVVAGSKAFVKGDTLSEVVTATDKLKINDLTLNQTKLADNSATLDFEYKYNNNQLDLVVSNVKKLSDIVDDKDDNKENNTDNKNVVNKLSVAKTLDEFRNNQSLYPKMGAVLSKIDTLSTNNEVVKAINSIVPTTSFVNTSSQITSSVSNIISNRLGNIKSGLNSGDEIIVDSNRVWIKAFGSLGDQKDKDSISGFDLKTYGLGLGYDKEYKEDQIIGLATFYTNANVETNGVNHENDVDAYSIVAYGSNLLVDEKTTIYYQGSYTWQNNDSKRELFTGEQANADFTSKTVALDLKVGYKININDKFAVEPNIGTTYRHFTNPSYNESGAGALNIQSERFTSSEFIGNIGTDFEYKLTPDSKLTATIGAGYDFKDDDNIVTSSFAGASGVSFDTKGIDNGRWNYIAGVGYDVNLDSQNNLNLQYNYQGEGSKYSNNVISLNYMYKF</sequence>
<dbReference type="PROSITE" id="PS51208">
    <property type="entry name" value="AUTOTRANSPORTER"/>
    <property type="match status" value="1"/>
</dbReference>
<dbReference type="Gene3D" id="2.40.128.130">
    <property type="entry name" value="Autotransporter beta-domain"/>
    <property type="match status" value="1"/>
</dbReference>
<organism evidence="3 4">
    <name type="scientific">Aliarcobacter butzleri</name>
    <dbReference type="NCBI Taxonomy" id="28197"/>
    <lineage>
        <taxon>Bacteria</taxon>
        <taxon>Pseudomonadati</taxon>
        <taxon>Campylobacterota</taxon>
        <taxon>Epsilonproteobacteria</taxon>
        <taxon>Campylobacterales</taxon>
        <taxon>Arcobacteraceae</taxon>
        <taxon>Aliarcobacter</taxon>
    </lineage>
</organism>
<dbReference type="AlphaFoldDB" id="A0AAP4PZR3"/>
<reference evidence="3" key="2">
    <citation type="submission" date="2023-01" db="EMBL/GenBank/DDBJ databases">
        <authorList>
            <person name="Uljanovas D."/>
        </authorList>
    </citation>
    <scope>NUCLEOTIDE SEQUENCE</scope>
    <source>
        <strain evidence="3">H19</strain>
    </source>
</reference>
<evidence type="ECO:0000256" key="1">
    <source>
        <dbReference type="SAM" id="SignalP"/>
    </source>
</evidence>
<dbReference type="Pfam" id="PF03797">
    <property type="entry name" value="Autotransporter"/>
    <property type="match status" value="1"/>
</dbReference>
<dbReference type="Proteomes" id="UP001171508">
    <property type="component" value="Unassembled WGS sequence"/>
</dbReference>
<name>A0AAP4PZR3_9BACT</name>
<accession>A0AAP4PZR3</accession>
<dbReference type="SMART" id="SM00869">
    <property type="entry name" value="Autotransporter"/>
    <property type="match status" value="1"/>
</dbReference>
<dbReference type="GO" id="GO:0019867">
    <property type="term" value="C:outer membrane"/>
    <property type="evidence" value="ECO:0007669"/>
    <property type="project" value="InterPro"/>
</dbReference>
<dbReference type="RefSeq" id="WP_175530770.1">
    <property type="nucleotide sequence ID" value="NZ_JABWGL010000003.1"/>
</dbReference>
<dbReference type="InterPro" id="IPR005546">
    <property type="entry name" value="Autotransporte_beta"/>
</dbReference>
<gene>
    <name evidence="3" type="ORF">PJV92_09655</name>
</gene>
<dbReference type="InterPro" id="IPR036709">
    <property type="entry name" value="Autotransporte_beta_dom_sf"/>
</dbReference>
<evidence type="ECO:0000313" key="4">
    <source>
        <dbReference type="Proteomes" id="UP001171508"/>
    </source>
</evidence>
<feature type="signal peptide" evidence="1">
    <location>
        <begin position="1"/>
        <end position="27"/>
    </location>
</feature>
<comment type="caution">
    <text evidence="3">The sequence shown here is derived from an EMBL/GenBank/DDBJ whole genome shotgun (WGS) entry which is preliminary data.</text>
</comment>
<keyword evidence="1" id="KW-0732">Signal</keyword>